<accession>A0A2A9PAD8</accession>
<evidence type="ECO:0000313" key="1">
    <source>
        <dbReference type="EMBL" id="PFH57882.1"/>
    </source>
</evidence>
<comment type="caution">
    <text evidence="1">The sequence shown here is derived from an EMBL/GenBank/DDBJ whole genome shotgun (WGS) entry which is preliminary data.</text>
</comment>
<reference evidence="1 2" key="1">
    <citation type="journal article" date="2015" name="BMC Genomics">
        <title>Gene expression during zombie ant biting behavior reflects the complexity underlying fungal parasitic behavioral manipulation.</title>
        <authorList>
            <person name="de Bekker C."/>
            <person name="Ohm R.A."/>
            <person name="Loreto R.G."/>
            <person name="Sebastian A."/>
            <person name="Albert I."/>
            <person name="Merrow M."/>
            <person name="Brachmann A."/>
            <person name="Hughes D.P."/>
        </authorList>
    </citation>
    <scope>NUCLEOTIDE SEQUENCE [LARGE SCALE GENOMIC DNA]</scope>
    <source>
        <strain evidence="1 2">SC16a</strain>
    </source>
</reference>
<reference evidence="1 2" key="2">
    <citation type="journal article" date="2017" name="Sci. Rep.">
        <title>Ant-infecting Ophiocordyceps genomes reveal a high diversity of potential behavioral manipulation genes and a possible major role for enterotoxins.</title>
        <authorList>
            <person name="de Bekker C."/>
            <person name="Ohm R.A."/>
            <person name="Evans H.C."/>
            <person name="Brachmann A."/>
            <person name="Hughes D.P."/>
        </authorList>
    </citation>
    <scope>NUCLEOTIDE SEQUENCE [LARGE SCALE GENOMIC DNA]</scope>
    <source>
        <strain evidence="1 2">SC16a</strain>
    </source>
</reference>
<evidence type="ECO:0000313" key="2">
    <source>
        <dbReference type="Proteomes" id="UP000037136"/>
    </source>
</evidence>
<dbReference type="AlphaFoldDB" id="A0A2A9PAD8"/>
<sequence>MLSSRMASIGEYRCQTAGHRPCVLARPLLFPETLTSTPYPEACWVGFDVGQHFTSRHHYPRGLDCLFAHGGKTPSDTTVSYTLSTTRNDEGGKLEKGSIISRYSSEQKPVSDFTSSMESSISPLGQRLSSRSWCELHIAKGENVVDRKVSKPLCPGWKVEERRKDQQMARTLPSAP</sequence>
<organism evidence="1 2">
    <name type="scientific">Ophiocordyceps unilateralis</name>
    <name type="common">Zombie-ant fungus</name>
    <name type="synonym">Torrubia unilateralis</name>
    <dbReference type="NCBI Taxonomy" id="268505"/>
    <lineage>
        <taxon>Eukaryota</taxon>
        <taxon>Fungi</taxon>
        <taxon>Dikarya</taxon>
        <taxon>Ascomycota</taxon>
        <taxon>Pezizomycotina</taxon>
        <taxon>Sordariomycetes</taxon>
        <taxon>Hypocreomycetidae</taxon>
        <taxon>Hypocreales</taxon>
        <taxon>Ophiocordycipitaceae</taxon>
        <taxon>Ophiocordyceps</taxon>
    </lineage>
</organism>
<gene>
    <name evidence="1" type="ORF">XA68_14453</name>
</gene>
<dbReference type="EMBL" id="LAZP02000355">
    <property type="protein sequence ID" value="PFH57882.1"/>
    <property type="molecule type" value="Genomic_DNA"/>
</dbReference>
<name>A0A2A9PAD8_OPHUN</name>
<protein>
    <submittedName>
        <fullName evidence="1">Uncharacterized protein</fullName>
    </submittedName>
</protein>
<proteinExistence type="predicted"/>
<dbReference type="Proteomes" id="UP000037136">
    <property type="component" value="Unassembled WGS sequence"/>
</dbReference>
<keyword evidence="2" id="KW-1185">Reference proteome</keyword>